<reference evidence="1" key="1">
    <citation type="submission" date="2023-03" db="EMBL/GenBank/DDBJ databases">
        <title>Genome sequence of Brevundimonas nasdae SJTX8.</title>
        <authorList>
            <person name="Liang R."/>
        </authorList>
    </citation>
    <scope>NUCLEOTIDE SEQUENCE</scope>
    <source>
        <strain evidence="1">X8</strain>
    </source>
</reference>
<name>A0ACD4VPM6_9CAUL</name>
<gene>
    <name evidence="1" type="ORF">PZA08_14425</name>
</gene>
<sequence length="327" mass="36385">MTISASDLVAMFNDRSRSFDDAVTAWANDNLLPAFVADCRERIAGMVRNAEATKAARVADLRQAFEAAQTALAEAEAAPVVIDAAVSTKVRRGGLAGLSDEQVSIEMKRRGVIRKATLAAKKAAEQSAPMLERHRELQVYRTPMEAFTPLLDYRPEWFAGRGFDPSAGDGRMIEEIVKRGNAGPHYLNEIRPEEWPKLARVGEVTIGDYRALDNPPEADFLVTNPPFRETDDFLAKARTHIKGPIILLQQAAWATTAKRATRLRGQGLAFILHLTKRPKWEMDGGAEPPGRFYGFSWFVFLPDYTGPVVTDWLPHAIKLDSNRKKLI</sequence>
<organism evidence="1 2">
    <name type="scientific">Brevundimonas nasdae</name>
    <dbReference type="NCBI Taxonomy" id="172043"/>
    <lineage>
        <taxon>Bacteria</taxon>
        <taxon>Pseudomonadati</taxon>
        <taxon>Pseudomonadota</taxon>
        <taxon>Alphaproteobacteria</taxon>
        <taxon>Caulobacterales</taxon>
        <taxon>Caulobacteraceae</taxon>
        <taxon>Brevundimonas</taxon>
    </lineage>
</organism>
<accession>A0ACD4VPM6</accession>
<keyword evidence="2" id="KW-1185">Reference proteome</keyword>
<proteinExistence type="predicted"/>
<evidence type="ECO:0000313" key="2">
    <source>
        <dbReference type="Proteomes" id="UP001302493"/>
    </source>
</evidence>
<dbReference type="EMBL" id="CP119180">
    <property type="protein sequence ID" value="WOB78479.1"/>
    <property type="molecule type" value="Genomic_DNA"/>
</dbReference>
<dbReference type="Proteomes" id="UP001302493">
    <property type="component" value="Chromosome"/>
</dbReference>
<evidence type="ECO:0000313" key="1">
    <source>
        <dbReference type="EMBL" id="WOB78479.1"/>
    </source>
</evidence>
<protein>
    <submittedName>
        <fullName evidence="1">Uncharacterized protein</fullName>
    </submittedName>
</protein>